<gene>
    <name evidence="7" type="ORF">PENVUL_c019G10309</name>
</gene>
<evidence type="ECO:0000256" key="4">
    <source>
        <dbReference type="ARBA" id="ARBA00023163"/>
    </source>
</evidence>
<evidence type="ECO:0000313" key="8">
    <source>
        <dbReference type="Proteomes" id="UP000191518"/>
    </source>
</evidence>
<dbReference type="PROSITE" id="PS00463">
    <property type="entry name" value="ZN2_CY6_FUNGAL_1"/>
    <property type="match status" value="1"/>
</dbReference>
<accession>A0A1V6RX69</accession>
<dbReference type="GO" id="GO:0003677">
    <property type="term" value="F:DNA binding"/>
    <property type="evidence" value="ECO:0007669"/>
    <property type="project" value="UniProtKB-KW"/>
</dbReference>
<dbReference type="InterPro" id="IPR036864">
    <property type="entry name" value="Zn2-C6_fun-type_DNA-bd_sf"/>
</dbReference>
<dbReference type="GO" id="GO:0008270">
    <property type="term" value="F:zinc ion binding"/>
    <property type="evidence" value="ECO:0007669"/>
    <property type="project" value="InterPro"/>
</dbReference>
<keyword evidence="5" id="KW-0539">Nucleus</keyword>
<comment type="caution">
    <text evidence="7">The sequence shown here is derived from an EMBL/GenBank/DDBJ whole genome shotgun (WGS) entry which is preliminary data.</text>
</comment>
<dbReference type="PROSITE" id="PS50048">
    <property type="entry name" value="ZN2_CY6_FUNGAL_2"/>
    <property type="match status" value="1"/>
</dbReference>
<dbReference type="AlphaFoldDB" id="A0A1V6RX69"/>
<keyword evidence="3" id="KW-0238">DNA-binding</keyword>
<keyword evidence="2" id="KW-0805">Transcription regulation</keyword>
<dbReference type="InterPro" id="IPR001138">
    <property type="entry name" value="Zn2Cys6_DnaBD"/>
</dbReference>
<dbReference type="EMBL" id="MDYP01000019">
    <property type="protein sequence ID" value="OQE06178.1"/>
    <property type="molecule type" value="Genomic_DNA"/>
</dbReference>
<name>A0A1V6RX69_9EURO</name>
<evidence type="ECO:0000256" key="2">
    <source>
        <dbReference type="ARBA" id="ARBA00023015"/>
    </source>
</evidence>
<dbReference type="SMART" id="SM00906">
    <property type="entry name" value="Fungal_trans"/>
    <property type="match status" value="1"/>
</dbReference>
<dbReference type="InterPro" id="IPR007219">
    <property type="entry name" value="XnlR_reg_dom"/>
</dbReference>
<sequence length="537" mass="59777">MPPHDSAPETYPHRACDRCRRKKSKCDSLDYSCTGCSVAGHACTFDIPPGQRGPKGRPRRRNIVSVPDGTVQHHHGPLNTSSSSYVTSTVHTVETSPHPPAAISSRYPRHPTTLERYALLAGAVAHASSSLTSLEAVARECADLFFGYIVPSNMSVHEPSFRHSLNQAFGTSPPGVSLTQYAFTLITALCAKVCFFVPSDLFPIGRCLADTFLEASRSCLASFTDADYENPCADSITIRYLHSNCLHTCARPMVSWNVFGEAVRLVQRMRLHDEDSYASLPTLEADKRRNAFWQVYIGDKSLAVLRSMPITIYDYSFEEGITTTYPLSGQNELTVGSNAGIRLWRYATDLLLRMRLIKKDQTVDPNLQHQPLTPTNHTTLGELYVRFATCIDDLPPHILPNSEAFSGSHGNTTRKAFTAQIADLQVTYHCLKMHLTQKLEEIGYFSFTGECRDMLVLKKTEIAGDMIRLLQSIPFWSLHVNGEPCAEKIRLVGASLLAISQEDSSLATRARRDFKVLLDILSQLDSKASDTLRREYP</sequence>
<keyword evidence="4" id="KW-0804">Transcription</keyword>
<proteinExistence type="predicted"/>
<evidence type="ECO:0000256" key="5">
    <source>
        <dbReference type="ARBA" id="ARBA00023242"/>
    </source>
</evidence>
<keyword evidence="8" id="KW-1185">Reference proteome</keyword>
<reference evidence="8" key="1">
    <citation type="journal article" date="2017" name="Nat. Microbiol.">
        <title>Global analysis of biosynthetic gene clusters reveals vast potential of secondary metabolite production in Penicillium species.</title>
        <authorList>
            <person name="Nielsen J.C."/>
            <person name="Grijseels S."/>
            <person name="Prigent S."/>
            <person name="Ji B."/>
            <person name="Dainat J."/>
            <person name="Nielsen K.F."/>
            <person name="Frisvad J.C."/>
            <person name="Workman M."/>
            <person name="Nielsen J."/>
        </authorList>
    </citation>
    <scope>NUCLEOTIDE SEQUENCE [LARGE SCALE GENOMIC DNA]</scope>
    <source>
        <strain evidence="8">IBT 29486</strain>
    </source>
</reference>
<dbReference type="CDD" id="cd00067">
    <property type="entry name" value="GAL4"/>
    <property type="match status" value="1"/>
</dbReference>
<dbReference type="InterPro" id="IPR050797">
    <property type="entry name" value="Carb_Metab_Trans_Reg"/>
</dbReference>
<dbReference type="GO" id="GO:0006351">
    <property type="term" value="P:DNA-templated transcription"/>
    <property type="evidence" value="ECO:0007669"/>
    <property type="project" value="InterPro"/>
</dbReference>
<feature type="domain" description="Zn(2)-C6 fungal-type" evidence="6">
    <location>
        <begin position="15"/>
        <end position="45"/>
    </location>
</feature>
<dbReference type="STRING" id="29845.A0A1V6RX69"/>
<keyword evidence="1" id="KW-0479">Metal-binding</keyword>
<dbReference type="Pfam" id="PF00172">
    <property type="entry name" value="Zn_clus"/>
    <property type="match status" value="1"/>
</dbReference>
<protein>
    <recommendedName>
        <fullName evidence="6">Zn(2)-C6 fungal-type domain-containing protein</fullName>
    </recommendedName>
</protein>
<dbReference type="SMART" id="SM00066">
    <property type="entry name" value="GAL4"/>
    <property type="match status" value="1"/>
</dbReference>
<dbReference type="PANTHER" id="PTHR31668">
    <property type="entry name" value="GLUCOSE TRANSPORT TRANSCRIPTION REGULATOR RGT1-RELATED-RELATED"/>
    <property type="match status" value="1"/>
</dbReference>
<dbReference type="Gene3D" id="4.10.240.10">
    <property type="entry name" value="Zn(2)-C6 fungal-type DNA-binding domain"/>
    <property type="match status" value="1"/>
</dbReference>
<evidence type="ECO:0000256" key="1">
    <source>
        <dbReference type="ARBA" id="ARBA00022723"/>
    </source>
</evidence>
<evidence type="ECO:0000313" key="7">
    <source>
        <dbReference type="EMBL" id="OQE06178.1"/>
    </source>
</evidence>
<evidence type="ECO:0000259" key="6">
    <source>
        <dbReference type="PROSITE" id="PS50048"/>
    </source>
</evidence>
<evidence type="ECO:0000256" key="3">
    <source>
        <dbReference type="ARBA" id="ARBA00023125"/>
    </source>
</evidence>
<dbReference type="GO" id="GO:0000981">
    <property type="term" value="F:DNA-binding transcription factor activity, RNA polymerase II-specific"/>
    <property type="evidence" value="ECO:0007669"/>
    <property type="project" value="InterPro"/>
</dbReference>
<dbReference type="Pfam" id="PF04082">
    <property type="entry name" value="Fungal_trans"/>
    <property type="match status" value="1"/>
</dbReference>
<dbReference type="SUPFAM" id="SSF57701">
    <property type="entry name" value="Zn2/Cys6 DNA-binding domain"/>
    <property type="match status" value="1"/>
</dbReference>
<organism evidence="7 8">
    <name type="scientific">Penicillium vulpinum</name>
    <dbReference type="NCBI Taxonomy" id="29845"/>
    <lineage>
        <taxon>Eukaryota</taxon>
        <taxon>Fungi</taxon>
        <taxon>Dikarya</taxon>
        <taxon>Ascomycota</taxon>
        <taxon>Pezizomycotina</taxon>
        <taxon>Eurotiomycetes</taxon>
        <taxon>Eurotiomycetidae</taxon>
        <taxon>Eurotiales</taxon>
        <taxon>Aspergillaceae</taxon>
        <taxon>Penicillium</taxon>
    </lineage>
</organism>
<dbReference type="Proteomes" id="UP000191518">
    <property type="component" value="Unassembled WGS sequence"/>
</dbReference>
<dbReference type="CDD" id="cd12148">
    <property type="entry name" value="fungal_TF_MHR"/>
    <property type="match status" value="1"/>
</dbReference>